<dbReference type="PANTHER" id="PTHR11783">
    <property type="entry name" value="SULFOTRANSFERASE SULT"/>
    <property type="match status" value="1"/>
</dbReference>
<dbReference type="OrthoDB" id="6341251at2759"/>
<dbReference type="SUPFAM" id="SSF52540">
    <property type="entry name" value="P-loop containing nucleoside triphosphate hydrolases"/>
    <property type="match status" value="1"/>
</dbReference>
<dbReference type="InterPro" id="IPR000863">
    <property type="entry name" value="Sulfotransferase_dom"/>
</dbReference>
<evidence type="ECO:0000313" key="5">
    <source>
        <dbReference type="Proteomes" id="UP000596742"/>
    </source>
</evidence>
<dbReference type="EMBL" id="UYJE01008198">
    <property type="protein sequence ID" value="VDI61952.1"/>
    <property type="molecule type" value="Genomic_DNA"/>
</dbReference>
<evidence type="ECO:0000256" key="1">
    <source>
        <dbReference type="ARBA" id="ARBA00005771"/>
    </source>
</evidence>
<feature type="domain" description="Sulfotransferase" evidence="3">
    <location>
        <begin position="26"/>
        <end position="253"/>
    </location>
</feature>
<dbReference type="Proteomes" id="UP000596742">
    <property type="component" value="Unassembled WGS sequence"/>
</dbReference>
<keyword evidence="2" id="KW-0808">Transferase</keyword>
<evidence type="ECO:0000313" key="4">
    <source>
        <dbReference type="EMBL" id="VDI61952.1"/>
    </source>
</evidence>
<evidence type="ECO:0000259" key="3">
    <source>
        <dbReference type="Pfam" id="PF00685"/>
    </source>
</evidence>
<gene>
    <name evidence="4" type="ORF">MGAL_10B049598</name>
</gene>
<organism evidence="4 5">
    <name type="scientific">Mytilus galloprovincialis</name>
    <name type="common">Mediterranean mussel</name>
    <dbReference type="NCBI Taxonomy" id="29158"/>
    <lineage>
        <taxon>Eukaryota</taxon>
        <taxon>Metazoa</taxon>
        <taxon>Spiralia</taxon>
        <taxon>Lophotrochozoa</taxon>
        <taxon>Mollusca</taxon>
        <taxon>Bivalvia</taxon>
        <taxon>Autobranchia</taxon>
        <taxon>Pteriomorphia</taxon>
        <taxon>Mytilida</taxon>
        <taxon>Mytiloidea</taxon>
        <taxon>Mytilidae</taxon>
        <taxon>Mytilinae</taxon>
        <taxon>Mytilus</taxon>
    </lineage>
</organism>
<protein>
    <recommendedName>
        <fullName evidence="3">Sulfotransferase domain-containing protein</fullName>
    </recommendedName>
</protein>
<accession>A0A8B6GC34</accession>
<dbReference type="Pfam" id="PF00685">
    <property type="entry name" value="Sulfotransfer_1"/>
    <property type="match status" value="1"/>
</dbReference>
<sequence length="260" mass="30531">MAKKEKKTTDNNNNKSTLTSETKRLGVHWLDEIITMLVNKTTTLASGTKGQRTLEGITELSVLDSLPSPRILNTHLSFKCIPTQHVQNKGKIVHMIRNPKDICVSLYHHAKRDVVMNYNVPWETYFENWISGKVFYGSWYDYELEMEEASLQYPGIIYTCYYEDFKREPKTQIRKLADFLEITVSDQILENITEATSFKNMQSKKTDNTKFVNMKEEKGFIYRKGDIGDWKTHFTVNQNIRFDAQFKERMKNSKYTITFE</sequence>
<comment type="similarity">
    <text evidence="1">Belongs to the sulfotransferase 1 family.</text>
</comment>
<evidence type="ECO:0000256" key="2">
    <source>
        <dbReference type="ARBA" id="ARBA00022679"/>
    </source>
</evidence>
<reference evidence="4" key="1">
    <citation type="submission" date="2018-11" db="EMBL/GenBank/DDBJ databases">
        <authorList>
            <person name="Alioto T."/>
            <person name="Alioto T."/>
        </authorList>
    </citation>
    <scope>NUCLEOTIDE SEQUENCE</scope>
</reference>
<proteinExistence type="inferred from homology"/>
<dbReference type="AlphaFoldDB" id="A0A8B6GC34"/>
<name>A0A8B6GC34_MYTGA</name>
<dbReference type="Gene3D" id="3.40.50.300">
    <property type="entry name" value="P-loop containing nucleotide triphosphate hydrolases"/>
    <property type="match status" value="1"/>
</dbReference>
<dbReference type="InterPro" id="IPR027417">
    <property type="entry name" value="P-loop_NTPase"/>
</dbReference>
<comment type="caution">
    <text evidence="4">The sequence shown here is derived from an EMBL/GenBank/DDBJ whole genome shotgun (WGS) entry which is preliminary data.</text>
</comment>
<dbReference type="GO" id="GO:0008146">
    <property type="term" value="F:sulfotransferase activity"/>
    <property type="evidence" value="ECO:0007669"/>
    <property type="project" value="InterPro"/>
</dbReference>
<keyword evidence="5" id="KW-1185">Reference proteome</keyword>